<dbReference type="EMBL" id="JADIMA010000040">
    <property type="protein sequence ID" value="MBO8472854.1"/>
    <property type="molecule type" value="Genomic_DNA"/>
</dbReference>
<reference evidence="3" key="2">
    <citation type="journal article" date="2021" name="PeerJ">
        <title>Extensive microbial diversity within the chicken gut microbiome revealed by metagenomics and culture.</title>
        <authorList>
            <person name="Gilroy R."/>
            <person name="Ravi A."/>
            <person name="Getino M."/>
            <person name="Pursley I."/>
            <person name="Horton D.L."/>
            <person name="Alikhan N.F."/>
            <person name="Baker D."/>
            <person name="Gharbi K."/>
            <person name="Hall N."/>
            <person name="Watson M."/>
            <person name="Adriaenssens E.M."/>
            <person name="Foster-Nyarko E."/>
            <person name="Jarju S."/>
            <person name="Secka A."/>
            <person name="Antonio M."/>
            <person name="Oren A."/>
            <person name="Chaudhuri R.R."/>
            <person name="La Ragione R."/>
            <person name="Hildebrand F."/>
            <person name="Pallen M.J."/>
        </authorList>
    </citation>
    <scope>NUCLEOTIDE SEQUENCE</scope>
    <source>
        <strain evidence="3">B1-8020</strain>
    </source>
</reference>
<feature type="domain" description="NusB/RsmB/TIM44" evidence="2">
    <location>
        <begin position="178"/>
        <end position="268"/>
    </location>
</feature>
<evidence type="ECO:0000313" key="4">
    <source>
        <dbReference type="Proteomes" id="UP000823604"/>
    </source>
</evidence>
<organism evidence="3 4">
    <name type="scientific">Candidatus Merdivivens pullicola</name>
    <dbReference type="NCBI Taxonomy" id="2840872"/>
    <lineage>
        <taxon>Bacteria</taxon>
        <taxon>Pseudomonadati</taxon>
        <taxon>Bacteroidota</taxon>
        <taxon>Bacteroidia</taxon>
        <taxon>Bacteroidales</taxon>
        <taxon>Muribaculaceae</taxon>
        <taxon>Muribaculaceae incertae sedis</taxon>
        <taxon>Candidatus Merdivivens</taxon>
    </lineage>
</organism>
<accession>A0A9D9IJW1</accession>
<evidence type="ECO:0000256" key="1">
    <source>
        <dbReference type="ARBA" id="ARBA00022884"/>
    </source>
</evidence>
<dbReference type="InterPro" id="IPR006027">
    <property type="entry name" value="NusB_RsmB_TIM44"/>
</dbReference>
<dbReference type="SUPFAM" id="SSF48013">
    <property type="entry name" value="NusB-like"/>
    <property type="match status" value="1"/>
</dbReference>
<dbReference type="GO" id="GO:0006355">
    <property type="term" value="P:regulation of DNA-templated transcription"/>
    <property type="evidence" value="ECO:0007669"/>
    <property type="project" value="InterPro"/>
</dbReference>
<evidence type="ECO:0000313" key="3">
    <source>
        <dbReference type="EMBL" id="MBO8472854.1"/>
    </source>
</evidence>
<keyword evidence="1" id="KW-0694">RNA-binding</keyword>
<evidence type="ECO:0000259" key="2">
    <source>
        <dbReference type="Pfam" id="PF01029"/>
    </source>
</evidence>
<dbReference type="GO" id="GO:0003723">
    <property type="term" value="F:RNA binding"/>
    <property type="evidence" value="ECO:0007669"/>
    <property type="project" value="UniProtKB-KW"/>
</dbReference>
<dbReference type="Pfam" id="PF01029">
    <property type="entry name" value="NusB"/>
    <property type="match status" value="1"/>
</dbReference>
<reference evidence="3" key="1">
    <citation type="submission" date="2020-10" db="EMBL/GenBank/DDBJ databases">
        <authorList>
            <person name="Gilroy R."/>
        </authorList>
    </citation>
    <scope>NUCLEOTIDE SEQUENCE</scope>
    <source>
        <strain evidence="3">B1-8020</strain>
    </source>
</reference>
<name>A0A9D9IJW1_9BACT</name>
<sequence length="285" mass="32582">MSCEKCRDLYLFMLNLSRALRAAEGESLTSRKNKLVPTEEDLNPNTKFFDNRFTEILGNNVDFVKICEKKGLVWTEYDSFVRRLLKTVSGRDYFREYMDSEVCSLAEDCDLFVKIYENELEDNEDLQQILEDMSVYWIDDLGYVLGMIIRTLKSLKKGETFSVPPVFQGVGGVDEDVEDDRAYALKLIDYAMANYDTLFRQISESTKNWDSDRLVSTDIVLIVTGLSEAIAFPSIPVKVTINEYVEISKYYSTSNSRVFVNGLLDRLIQKGLEDGTIVKSGKGLL</sequence>
<dbReference type="AlphaFoldDB" id="A0A9D9IJW1"/>
<proteinExistence type="predicted"/>
<dbReference type="Proteomes" id="UP000823604">
    <property type="component" value="Unassembled WGS sequence"/>
</dbReference>
<dbReference type="Gene3D" id="1.10.940.10">
    <property type="entry name" value="NusB-like"/>
    <property type="match status" value="1"/>
</dbReference>
<dbReference type="InterPro" id="IPR035926">
    <property type="entry name" value="NusB-like_sf"/>
</dbReference>
<gene>
    <name evidence="3" type="ORF">IAB81_04425</name>
</gene>
<comment type="caution">
    <text evidence="3">The sequence shown here is derived from an EMBL/GenBank/DDBJ whole genome shotgun (WGS) entry which is preliminary data.</text>
</comment>
<protein>
    <submittedName>
        <fullName evidence="3">Transcription antitermination protein NusB</fullName>
    </submittedName>
</protein>